<evidence type="ECO:0000313" key="3">
    <source>
        <dbReference type="EMBL" id="KAK4200968.1"/>
    </source>
</evidence>
<protein>
    <submittedName>
        <fullName evidence="3">R3H-associated N-terminal domain-containing protein</fullName>
    </submittedName>
</protein>
<dbReference type="Proteomes" id="UP001303160">
    <property type="component" value="Unassembled WGS sequence"/>
</dbReference>
<comment type="caution">
    <text evidence="3">The sequence shown here is derived from an EMBL/GenBank/DDBJ whole genome shotgun (WGS) entry which is preliminary data.</text>
</comment>
<feature type="compositionally biased region" description="Basic and acidic residues" evidence="1">
    <location>
        <begin position="118"/>
        <end position="129"/>
    </location>
</feature>
<feature type="compositionally biased region" description="Acidic residues" evidence="1">
    <location>
        <begin position="256"/>
        <end position="270"/>
    </location>
</feature>
<dbReference type="Pfam" id="PF13902">
    <property type="entry name" value="R3H-assoc"/>
    <property type="match status" value="1"/>
</dbReference>
<feature type="compositionally biased region" description="Low complexity" evidence="1">
    <location>
        <begin position="1"/>
        <end position="11"/>
    </location>
</feature>
<feature type="compositionally biased region" description="Low complexity" evidence="1">
    <location>
        <begin position="23"/>
        <end position="32"/>
    </location>
</feature>
<reference evidence="3" key="2">
    <citation type="submission" date="2023-05" db="EMBL/GenBank/DDBJ databases">
        <authorList>
            <consortium name="Lawrence Berkeley National Laboratory"/>
            <person name="Steindorff A."/>
            <person name="Hensen N."/>
            <person name="Bonometti L."/>
            <person name="Westerberg I."/>
            <person name="Brannstrom I.O."/>
            <person name="Guillou S."/>
            <person name="Cros-Aarteil S."/>
            <person name="Calhoun S."/>
            <person name="Haridas S."/>
            <person name="Kuo A."/>
            <person name="Mondo S."/>
            <person name="Pangilinan J."/>
            <person name="Riley R."/>
            <person name="Labutti K."/>
            <person name="Andreopoulos B."/>
            <person name="Lipzen A."/>
            <person name="Chen C."/>
            <person name="Yanf M."/>
            <person name="Daum C."/>
            <person name="Ng V."/>
            <person name="Clum A."/>
            <person name="Ohm R."/>
            <person name="Martin F."/>
            <person name="Silar P."/>
            <person name="Natvig D."/>
            <person name="Lalanne C."/>
            <person name="Gautier V."/>
            <person name="Ament-Velasquez S.L."/>
            <person name="Kruys A."/>
            <person name="Hutchinson M.I."/>
            <person name="Powell A.J."/>
            <person name="Barry K."/>
            <person name="Miller A.N."/>
            <person name="Grigoriev I.V."/>
            <person name="Debuchy R."/>
            <person name="Gladieux P."/>
            <person name="Thoren M.H."/>
            <person name="Johannesson H."/>
        </authorList>
    </citation>
    <scope>NUCLEOTIDE SEQUENCE</scope>
    <source>
        <strain evidence="3">CBS 315.58</strain>
    </source>
</reference>
<evidence type="ECO:0000256" key="1">
    <source>
        <dbReference type="SAM" id="MobiDB-lite"/>
    </source>
</evidence>
<accession>A0AAN6XIN7</accession>
<feature type="region of interest" description="Disordered" evidence="1">
    <location>
        <begin position="82"/>
        <end position="141"/>
    </location>
</feature>
<name>A0AAN6XIN7_9PEZI</name>
<organism evidence="3 4">
    <name type="scientific">Triangularia verruculosa</name>
    <dbReference type="NCBI Taxonomy" id="2587418"/>
    <lineage>
        <taxon>Eukaryota</taxon>
        <taxon>Fungi</taxon>
        <taxon>Dikarya</taxon>
        <taxon>Ascomycota</taxon>
        <taxon>Pezizomycotina</taxon>
        <taxon>Sordariomycetes</taxon>
        <taxon>Sordariomycetidae</taxon>
        <taxon>Sordariales</taxon>
        <taxon>Podosporaceae</taxon>
        <taxon>Triangularia</taxon>
    </lineage>
</organism>
<feature type="region of interest" description="Disordered" evidence="1">
    <location>
        <begin position="1"/>
        <end position="51"/>
    </location>
</feature>
<evidence type="ECO:0000313" key="4">
    <source>
        <dbReference type="Proteomes" id="UP001303160"/>
    </source>
</evidence>
<proteinExistence type="predicted"/>
<keyword evidence="4" id="KW-1185">Reference proteome</keyword>
<reference evidence="3" key="1">
    <citation type="journal article" date="2023" name="Mol. Phylogenet. Evol.">
        <title>Genome-scale phylogeny and comparative genomics of the fungal order Sordariales.</title>
        <authorList>
            <person name="Hensen N."/>
            <person name="Bonometti L."/>
            <person name="Westerberg I."/>
            <person name="Brannstrom I.O."/>
            <person name="Guillou S."/>
            <person name="Cros-Aarteil S."/>
            <person name="Calhoun S."/>
            <person name="Haridas S."/>
            <person name="Kuo A."/>
            <person name="Mondo S."/>
            <person name="Pangilinan J."/>
            <person name="Riley R."/>
            <person name="LaButti K."/>
            <person name="Andreopoulos B."/>
            <person name="Lipzen A."/>
            <person name="Chen C."/>
            <person name="Yan M."/>
            <person name="Daum C."/>
            <person name="Ng V."/>
            <person name="Clum A."/>
            <person name="Steindorff A."/>
            <person name="Ohm R.A."/>
            <person name="Martin F."/>
            <person name="Silar P."/>
            <person name="Natvig D.O."/>
            <person name="Lalanne C."/>
            <person name="Gautier V."/>
            <person name="Ament-Velasquez S.L."/>
            <person name="Kruys A."/>
            <person name="Hutchinson M.I."/>
            <person name="Powell A.J."/>
            <person name="Barry K."/>
            <person name="Miller A.N."/>
            <person name="Grigoriev I.V."/>
            <person name="Debuchy R."/>
            <person name="Gladieux P."/>
            <person name="Hiltunen Thoren M."/>
            <person name="Johannesson H."/>
        </authorList>
    </citation>
    <scope>NUCLEOTIDE SEQUENCE</scope>
    <source>
        <strain evidence="3">CBS 315.58</strain>
    </source>
</reference>
<gene>
    <name evidence="3" type="ORF">QBC40DRAFT_339386</name>
</gene>
<dbReference type="AlphaFoldDB" id="A0AAN6XIN7"/>
<sequence>MAIAQDPAAAASSEDGHDEHTPQQQQQQQQQQAVPAHPTAPLHQHSLSSASTATVDIEAWTVSALESLNITPQVARGTSNSLAIPIDNHDTPSTTLKLRFDPSTATGQSIIPPRRPPSRRDSMKKRDALIKGNPGSRQRRRWENDHLLGVPNAQPPLPSDYQVQPTYKVLGTVPYQLAGYWDRGLKELVEAKKRPKQERPGQGRLGYIPQNFRATAKRTPAVGRWLRVLEEPVRRFVVERGLAVSEEEKVRRQQEEAVESDETDPEDEEIVFVGRGGNKVREGKPPAEEPTPIKNATRRVGGEQERGMVLDTAGDDEVGGAFKRWLTHSISDYYGLDSKSVLVQEQGSKCRKVIFVGVKKQVQRKTVVPQEQHLPVLPPPLWEMF</sequence>
<dbReference type="EMBL" id="MU863912">
    <property type="protein sequence ID" value="KAK4200968.1"/>
    <property type="molecule type" value="Genomic_DNA"/>
</dbReference>
<feature type="domain" description="R3H-associated N-terminal" evidence="2">
    <location>
        <begin position="115"/>
        <end position="196"/>
    </location>
</feature>
<feature type="region of interest" description="Disordered" evidence="1">
    <location>
        <begin position="248"/>
        <end position="306"/>
    </location>
</feature>
<dbReference type="InterPro" id="IPR025952">
    <property type="entry name" value="R3H-assoc_dom"/>
</dbReference>
<evidence type="ECO:0000259" key="2">
    <source>
        <dbReference type="Pfam" id="PF13902"/>
    </source>
</evidence>